<keyword evidence="2" id="KW-0378">Hydrolase</keyword>
<proteinExistence type="predicted"/>
<evidence type="ECO:0000259" key="7">
    <source>
        <dbReference type="PROSITE" id="PS51194"/>
    </source>
</evidence>
<gene>
    <name evidence="8" type="ORF">IQ247_15225</name>
</gene>
<comment type="caution">
    <text evidence="8">The sequence shown here is derived from an EMBL/GenBank/DDBJ whole genome shotgun (WGS) entry which is preliminary data.</text>
</comment>
<keyword evidence="5" id="KW-0175">Coiled coil</keyword>
<feature type="coiled-coil region" evidence="5">
    <location>
        <begin position="403"/>
        <end position="433"/>
    </location>
</feature>
<dbReference type="Pfam" id="PF00271">
    <property type="entry name" value="Helicase_C"/>
    <property type="match status" value="1"/>
</dbReference>
<reference evidence="8" key="1">
    <citation type="submission" date="2020-10" db="EMBL/GenBank/DDBJ databases">
        <authorList>
            <person name="Castelo-Branco R."/>
            <person name="Eusebio N."/>
            <person name="Adriana R."/>
            <person name="Vieira A."/>
            <person name="Brugerolle De Fraissinette N."/>
            <person name="Rezende De Castro R."/>
            <person name="Schneider M.P."/>
            <person name="Vasconcelos V."/>
            <person name="Leao P.N."/>
        </authorList>
    </citation>
    <scope>NUCLEOTIDE SEQUENCE</scope>
    <source>
        <strain evidence="8">LEGE 06105</strain>
    </source>
</reference>
<dbReference type="InterPro" id="IPR001650">
    <property type="entry name" value="Helicase_C-like"/>
</dbReference>
<evidence type="ECO:0000259" key="6">
    <source>
        <dbReference type="PROSITE" id="PS51192"/>
    </source>
</evidence>
<dbReference type="PANTHER" id="PTHR45766:SF6">
    <property type="entry name" value="SWI_SNF-RELATED MATRIX-ASSOCIATED ACTIN-DEPENDENT REGULATOR OF CHROMATIN SUBFAMILY A-LIKE PROTEIN 1"/>
    <property type="match status" value="1"/>
</dbReference>
<evidence type="ECO:0000256" key="1">
    <source>
        <dbReference type="ARBA" id="ARBA00022741"/>
    </source>
</evidence>
<dbReference type="AlphaFoldDB" id="A0A8J7FHV7"/>
<accession>A0A8J7FHV7</accession>
<dbReference type="GO" id="GO:0005524">
    <property type="term" value="F:ATP binding"/>
    <property type="evidence" value="ECO:0007669"/>
    <property type="project" value="UniProtKB-KW"/>
</dbReference>
<dbReference type="PANTHER" id="PTHR45766">
    <property type="entry name" value="DNA ANNEALING HELICASE AND ENDONUCLEASE ZRANB3 FAMILY MEMBER"/>
    <property type="match status" value="1"/>
</dbReference>
<keyword evidence="4" id="KW-0067">ATP-binding</keyword>
<dbReference type="GO" id="GO:0004386">
    <property type="term" value="F:helicase activity"/>
    <property type="evidence" value="ECO:0007669"/>
    <property type="project" value="UniProtKB-KW"/>
</dbReference>
<dbReference type="Gene3D" id="3.40.50.300">
    <property type="entry name" value="P-loop containing nucleotide triphosphate hydrolases"/>
    <property type="match status" value="1"/>
</dbReference>
<evidence type="ECO:0000256" key="3">
    <source>
        <dbReference type="ARBA" id="ARBA00022806"/>
    </source>
</evidence>
<feature type="coiled-coil region" evidence="5">
    <location>
        <begin position="965"/>
        <end position="1052"/>
    </location>
</feature>
<dbReference type="InterPro" id="IPR057342">
    <property type="entry name" value="DEXDc_RapA"/>
</dbReference>
<dbReference type="CDD" id="cd18793">
    <property type="entry name" value="SF2_C_SNF"/>
    <property type="match status" value="1"/>
</dbReference>
<dbReference type="Pfam" id="PF00176">
    <property type="entry name" value="SNF2-rel_dom"/>
    <property type="match status" value="1"/>
</dbReference>
<evidence type="ECO:0000313" key="9">
    <source>
        <dbReference type="Proteomes" id="UP000620559"/>
    </source>
</evidence>
<protein>
    <submittedName>
        <fullName evidence="8">Helicase</fullName>
    </submittedName>
</protein>
<dbReference type="InterPro" id="IPR038718">
    <property type="entry name" value="SNF2-like_sf"/>
</dbReference>
<keyword evidence="3 8" id="KW-0347">Helicase</keyword>
<evidence type="ECO:0000256" key="4">
    <source>
        <dbReference type="ARBA" id="ARBA00022840"/>
    </source>
</evidence>
<dbReference type="Gene3D" id="3.40.50.10810">
    <property type="entry name" value="Tandem AAA-ATPase domain"/>
    <property type="match status" value="1"/>
</dbReference>
<dbReference type="SMART" id="SM00487">
    <property type="entry name" value="DEXDc"/>
    <property type="match status" value="1"/>
</dbReference>
<evidence type="ECO:0000256" key="2">
    <source>
        <dbReference type="ARBA" id="ARBA00022801"/>
    </source>
</evidence>
<dbReference type="CDD" id="cd18011">
    <property type="entry name" value="DEXDc_RapA"/>
    <property type="match status" value="1"/>
</dbReference>
<feature type="domain" description="Helicase ATP-binding" evidence="6">
    <location>
        <begin position="126"/>
        <end position="307"/>
    </location>
</feature>
<sequence>MKREVWVTDIKVGQIVRVRSRQYLIEDVVISTSDIGDNRVRLACLEDDAQGQQLEVFWEREVDAQVMGASSWESVAKKGFDKPNFFSAYFHALRWNCVTSTNPKLFQAPYRAGIEVKAYQLEPLRKALLMPRVSLFIADDVGLGKTIEAGLILREMLMRQKIKRVVISCPPSVVRQWQEEMESRFGLIFKIFDRNFIAMQRRERGYSINPWTTHNRFIISHALLRDETYGALLRDWLGNFAASSMLILDEAHNAAPASSSKYAVDSQLTKTVRDIAPRFEHKLFLSATPHNGHSNSFAALLEILDPQRFCRGVTVNQKLLDAVMVRRLKQDLRDIGDRDFPERKVIPMVVDNLPEDAPELRLSILLQEYRSLREERLQDVSKSAQNTAMLVITSLQKRLLSCIEAFARTLKVHQNAIEKARKQEREVANKENLRNYPLLLQTPGSDDERAEISEAEVEAEEDSQMTAATKNAVSGITQRELELLEEMSQIAAMARYQADGRIDLLVDWIRQNLCPDLGKAGAAWNHRRVLIFTEYTDTKRYLVQQLSSAIANSHLENQRIDTFHGGMGDDRREAIKAAFNTEPSEHPLRILIATDAAREGVNLQNHCADLFHFDVPWNPSRMEQRNGRIDRKLQREAVVRCHYFVFPQRSEDRVLDVLVRKTATIQQELGSLSPVVEKNISKLLDQGIRAEQEQDLTEAINVAECSSEELVIKGSAIKEELEAVRVRNQKLYQQQVELEDMLRDSRRWLGLDERHFRNALCASLEIMGAKPLEPLNSQEAVKDPNSARWVLPALDEKAGTDPTWANTLDTLRPPRQKKQKLWDWRKETEIRPVVFRDPGTLDGKVVHLHLEHRMVQRLLGRFLSQGFLYDELTRACVCLTDDPVPKVIALGRLSLYGEGAARLHDEIIAVAAEWIAPEARGRGKLRPLTETEKKDVLQELEDCLATPALTKVSESIKQRFKEYAARDVEDLIPHLEKRADTLTERAKKKLAERGIKEAKEMKKLLEEQRDRILKQEKQYQVHQLSLFNTDELRQLEADRRHWRIRVGELEKEIIDEPERIEKGYRVKADRVEPVGLVYLYPVSS</sequence>
<keyword evidence="1" id="KW-0547">Nucleotide-binding</keyword>
<dbReference type="EMBL" id="JADEWL010000047">
    <property type="protein sequence ID" value="MBE9214001.1"/>
    <property type="molecule type" value="Genomic_DNA"/>
</dbReference>
<dbReference type="SUPFAM" id="SSF52540">
    <property type="entry name" value="P-loop containing nucleoside triphosphate hydrolases"/>
    <property type="match status" value="2"/>
</dbReference>
<dbReference type="InterPro" id="IPR027417">
    <property type="entry name" value="P-loop_NTPase"/>
</dbReference>
<dbReference type="SMART" id="SM00490">
    <property type="entry name" value="HELICc"/>
    <property type="match status" value="1"/>
</dbReference>
<name>A0A8J7FHV7_9CYAN</name>
<dbReference type="Proteomes" id="UP000620559">
    <property type="component" value="Unassembled WGS sequence"/>
</dbReference>
<dbReference type="InterPro" id="IPR049730">
    <property type="entry name" value="SNF2/RAD54-like_C"/>
</dbReference>
<feature type="domain" description="Helicase C-terminal" evidence="7">
    <location>
        <begin position="516"/>
        <end position="681"/>
    </location>
</feature>
<keyword evidence="9" id="KW-1185">Reference proteome</keyword>
<dbReference type="GO" id="GO:0016787">
    <property type="term" value="F:hydrolase activity"/>
    <property type="evidence" value="ECO:0007669"/>
    <property type="project" value="UniProtKB-KW"/>
</dbReference>
<dbReference type="InterPro" id="IPR014001">
    <property type="entry name" value="Helicase_ATP-bd"/>
</dbReference>
<evidence type="ECO:0000313" key="8">
    <source>
        <dbReference type="EMBL" id="MBE9214001.1"/>
    </source>
</evidence>
<evidence type="ECO:0000256" key="5">
    <source>
        <dbReference type="SAM" id="Coils"/>
    </source>
</evidence>
<organism evidence="8 9">
    <name type="scientific">Plectonema cf. radiosum LEGE 06105</name>
    <dbReference type="NCBI Taxonomy" id="945769"/>
    <lineage>
        <taxon>Bacteria</taxon>
        <taxon>Bacillati</taxon>
        <taxon>Cyanobacteriota</taxon>
        <taxon>Cyanophyceae</taxon>
        <taxon>Oscillatoriophycideae</taxon>
        <taxon>Oscillatoriales</taxon>
        <taxon>Microcoleaceae</taxon>
        <taxon>Plectonema</taxon>
    </lineage>
</organism>
<dbReference type="PROSITE" id="PS51194">
    <property type="entry name" value="HELICASE_CTER"/>
    <property type="match status" value="1"/>
</dbReference>
<dbReference type="InterPro" id="IPR000330">
    <property type="entry name" value="SNF2_N"/>
</dbReference>
<dbReference type="PROSITE" id="PS51192">
    <property type="entry name" value="HELICASE_ATP_BIND_1"/>
    <property type="match status" value="1"/>
</dbReference>
<dbReference type="NCBIfam" id="NF038317">
    <property type="entry name" value="DISARM_DrmD"/>
    <property type="match status" value="1"/>
</dbReference>